<gene>
    <name evidence="2" type="ORF">DEA8626_01749</name>
</gene>
<name>A0A2R8B6I7_9RHOB</name>
<sequence length="70" mass="7611">MNQHSHRITQVGLIDARAPKPSPRGAYKKQTSNWDTTLAFIGRLVGIDMIFAGAAPHRLGSERLQGSEGP</sequence>
<reference evidence="2 3" key="1">
    <citation type="submission" date="2018-03" db="EMBL/GenBank/DDBJ databases">
        <authorList>
            <person name="Keele B.F."/>
        </authorList>
    </citation>
    <scope>NUCLEOTIDE SEQUENCE [LARGE SCALE GENOMIC DNA]</scope>
    <source>
        <strain evidence="2 3">CECT 8626</strain>
    </source>
</reference>
<evidence type="ECO:0000313" key="2">
    <source>
        <dbReference type="EMBL" id="SPH18217.1"/>
    </source>
</evidence>
<proteinExistence type="predicted"/>
<organism evidence="2 3">
    <name type="scientific">Albidovulum aquaemixtae</name>
    <dbReference type="NCBI Taxonomy" id="1542388"/>
    <lineage>
        <taxon>Bacteria</taxon>
        <taxon>Pseudomonadati</taxon>
        <taxon>Pseudomonadota</taxon>
        <taxon>Alphaproteobacteria</taxon>
        <taxon>Rhodobacterales</taxon>
        <taxon>Paracoccaceae</taxon>
        <taxon>Albidovulum</taxon>
    </lineage>
</organism>
<feature type="region of interest" description="Disordered" evidence="1">
    <location>
        <begin position="1"/>
        <end position="30"/>
    </location>
</feature>
<dbReference type="AlphaFoldDB" id="A0A2R8B6I7"/>
<dbReference type="Proteomes" id="UP000244924">
    <property type="component" value="Unassembled WGS sequence"/>
</dbReference>
<accession>A0A2R8B6I7</accession>
<dbReference type="EMBL" id="OMOQ01000001">
    <property type="protein sequence ID" value="SPH18217.1"/>
    <property type="molecule type" value="Genomic_DNA"/>
</dbReference>
<evidence type="ECO:0000256" key="1">
    <source>
        <dbReference type="SAM" id="MobiDB-lite"/>
    </source>
</evidence>
<evidence type="ECO:0000313" key="3">
    <source>
        <dbReference type="Proteomes" id="UP000244924"/>
    </source>
</evidence>
<keyword evidence="3" id="KW-1185">Reference proteome</keyword>
<protein>
    <submittedName>
        <fullName evidence="2">Uncharacterized protein</fullName>
    </submittedName>
</protein>